<reference evidence="1" key="1">
    <citation type="submission" date="2018-02" db="EMBL/GenBank/DDBJ databases">
        <title>Rhizophora mucronata_Transcriptome.</title>
        <authorList>
            <person name="Meera S.P."/>
            <person name="Sreeshan A."/>
            <person name="Augustine A."/>
        </authorList>
    </citation>
    <scope>NUCLEOTIDE SEQUENCE</scope>
    <source>
        <tissue evidence="1">Leaf</tissue>
    </source>
</reference>
<evidence type="ECO:0000313" key="1">
    <source>
        <dbReference type="EMBL" id="MBX64915.1"/>
    </source>
</evidence>
<name>A0A2P2QD81_RHIMU</name>
<proteinExistence type="predicted"/>
<accession>A0A2P2QD81</accession>
<sequence>MQLGNTCIYIIRGSCYLTDYVM</sequence>
<dbReference type="AlphaFoldDB" id="A0A2P2QD81"/>
<dbReference type="EMBL" id="GGEC01084431">
    <property type="protein sequence ID" value="MBX64915.1"/>
    <property type="molecule type" value="Transcribed_RNA"/>
</dbReference>
<protein>
    <submittedName>
        <fullName evidence="1">Uncharacterized protein</fullName>
    </submittedName>
</protein>
<organism evidence="1">
    <name type="scientific">Rhizophora mucronata</name>
    <name type="common">Asiatic mangrove</name>
    <dbReference type="NCBI Taxonomy" id="61149"/>
    <lineage>
        <taxon>Eukaryota</taxon>
        <taxon>Viridiplantae</taxon>
        <taxon>Streptophyta</taxon>
        <taxon>Embryophyta</taxon>
        <taxon>Tracheophyta</taxon>
        <taxon>Spermatophyta</taxon>
        <taxon>Magnoliopsida</taxon>
        <taxon>eudicotyledons</taxon>
        <taxon>Gunneridae</taxon>
        <taxon>Pentapetalae</taxon>
        <taxon>rosids</taxon>
        <taxon>fabids</taxon>
        <taxon>Malpighiales</taxon>
        <taxon>Rhizophoraceae</taxon>
        <taxon>Rhizophora</taxon>
    </lineage>
</organism>